<evidence type="ECO:0000256" key="1">
    <source>
        <dbReference type="SAM" id="Phobius"/>
    </source>
</evidence>
<keyword evidence="1" id="KW-1133">Transmembrane helix</keyword>
<proteinExistence type="predicted"/>
<reference evidence="3" key="2">
    <citation type="submission" date="2021-04" db="EMBL/GenBank/DDBJ databases">
        <authorList>
            <person name="Gilroy R."/>
        </authorList>
    </citation>
    <scope>NUCLEOTIDE SEQUENCE</scope>
    <source>
        <strain evidence="3">ChiHecec2B26-7398</strain>
    </source>
</reference>
<dbReference type="EMBL" id="DXEI01000135">
    <property type="protein sequence ID" value="HIX95607.1"/>
    <property type="molecule type" value="Genomic_DNA"/>
</dbReference>
<feature type="transmembrane region" description="Helical" evidence="1">
    <location>
        <begin position="230"/>
        <end position="248"/>
    </location>
</feature>
<organism evidence="3 4">
    <name type="scientific">Candidatus Gemmiger excrementipullorum</name>
    <dbReference type="NCBI Taxonomy" id="2838610"/>
    <lineage>
        <taxon>Bacteria</taxon>
        <taxon>Bacillati</taxon>
        <taxon>Bacillota</taxon>
        <taxon>Clostridia</taxon>
        <taxon>Eubacteriales</taxon>
        <taxon>Gemmiger</taxon>
    </lineage>
</organism>
<dbReference type="Pfam" id="PF19830">
    <property type="entry name" value="DUF6311"/>
    <property type="match status" value="1"/>
</dbReference>
<dbReference type="InterPro" id="IPR046278">
    <property type="entry name" value="DUF6311"/>
</dbReference>
<evidence type="ECO:0000313" key="3">
    <source>
        <dbReference type="EMBL" id="HIX95607.1"/>
    </source>
</evidence>
<feature type="domain" description="DUF6311" evidence="2">
    <location>
        <begin position="102"/>
        <end position="375"/>
    </location>
</feature>
<feature type="transmembrane region" description="Helical" evidence="1">
    <location>
        <begin position="323"/>
        <end position="342"/>
    </location>
</feature>
<comment type="caution">
    <text evidence="3">The sequence shown here is derived from an EMBL/GenBank/DDBJ whole genome shotgun (WGS) entry which is preliminary data.</text>
</comment>
<keyword evidence="1" id="KW-0812">Transmembrane</keyword>
<feature type="transmembrane region" description="Helical" evidence="1">
    <location>
        <begin position="101"/>
        <end position="122"/>
    </location>
</feature>
<feature type="transmembrane region" description="Helical" evidence="1">
    <location>
        <begin position="129"/>
        <end position="146"/>
    </location>
</feature>
<accession>A0A9D1Y237</accession>
<dbReference type="AlphaFoldDB" id="A0A9D1Y237"/>
<feature type="transmembrane region" description="Helical" evidence="1">
    <location>
        <begin position="425"/>
        <end position="441"/>
    </location>
</feature>
<evidence type="ECO:0000313" key="4">
    <source>
        <dbReference type="Proteomes" id="UP000886751"/>
    </source>
</evidence>
<sequence length="593" mass="66154">MTHNKRQNLLREGAVLVLVIAAVAVSEYVFFQLWRLDWQVPMLYGGDGIYWVGQVQRSYGDLTPALGWPFYQPPSPYEPNYDLIYDAFVAFVGLFTQNTGIVFNLYVLAIPFANALAGYAVFRLAGVRRWLAFAFALTFGLCPYVQQRLAGHMMLAAVEFVPFSVLLCLWCAEDPAFARPGKGFFRNRRNWAALAMAWGIANNGAAYYPYFTCFFLCVTALCLILRDRRLAAGVPCFVTIGEIVAWMIPDFFPMVLGMLAGVGSTLTNGVYRSPIGADIYSLRISSLLLSPNGYGWDKLANWLQRYFRLLATDEGPMYNENGYGYLGIVGIFGFLALLALLFHTRRWQAGRTPAPQPGDRLWLLARLNVAALLLASIASFGGLIGILLRFIRGYNRISPYIAFFALLAAALWAEHRLQHGKGRGKTVFAVALAAVLAYGYWEQQGLFAPKYEEVQTTWRQDAAFMQEVEAAAGQDAVLFQLPYMKNFENGSVNNMWDYTLLRGPLHSDTLRFSYGAGYGTENDTWYKATSELAPQAMVQELRAQGVAGIYLDLDGYAPQDQQQTLDDLIEAAGCAKADCIAHESGMIWYIPLA</sequence>
<name>A0A9D1Y237_9FIRM</name>
<gene>
    <name evidence="3" type="ORF">H9846_09135</name>
</gene>
<feature type="transmembrane region" description="Helical" evidence="1">
    <location>
        <begin position="12"/>
        <end position="34"/>
    </location>
</feature>
<dbReference type="Proteomes" id="UP000886751">
    <property type="component" value="Unassembled WGS sequence"/>
</dbReference>
<evidence type="ECO:0000259" key="2">
    <source>
        <dbReference type="Pfam" id="PF19830"/>
    </source>
</evidence>
<feature type="transmembrane region" description="Helical" evidence="1">
    <location>
        <begin position="207"/>
        <end position="225"/>
    </location>
</feature>
<keyword evidence="1" id="KW-0472">Membrane</keyword>
<feature type="transmembrane region" description="Helical" evidence="1">
    <location>
        <begin position="397"/>
        <end position="413"/>
    </location>
</feature>
<reference evidence="3" key="1">
    <citation type="journal article" date="2021" name="PeerJ">
        <title>Extensive microbial diversity within the chicken gut microbiome revealed by metagenomics and culture.</title>
        <authorList>
            <person name="Gilroy R."/>
            <person name="Ravi A."/>
            <person name="Getino M."/>
            <person name="Pursley I."/>
            <person name="Horton D.L."/>
            <person name="Alikhan N.F."/>
            <person name="Baker D."/>
            <person name="Gharbi K."/>
            <person name="Hall N."/>
            <person name="Watson M."/>
            <person name="Adriaenssens E.M."/>
            <person name="Foster-Nyarko E."/>
            <person name="Jarju S."/>
            <person name="Secka A."/>
            <person name="Antonio M."/>
            <person name="Oren A."/>
            <person name="Chaudhuri R.R."/>
            <person name="La Ragione R."/>
            <person name="Hildebrand F."/>
            <person name="Pallen M.J."/>
        </authorList>
    </citation>
    <scope>NUCLEOTIDE SEQUENCE</scope>
    <source>
        <strain evidence="3">ChiHecec2B26-7398</strain>
    </source>
</reference>
<feature type="transmembrane region" description="Helical" evidence="1">
    <location>
        <begin position="363"/>
        <end position="391"/>
    </location>
</feature>
<protein>
    <recommendedName>
        <fullName evidence="2">DUF6311 domain-containing protein</fullName>
    </recommendedName>
</protein>